<dbReference type="KEGG" id="spir:CWM47_08080"/>
<protein>
    <recommendedName>
        <fullName evidence="3">XRE family transcriptional regulator</fullName>
    </recommendedName>
</protein>
<evidence type="ECO:0000313" key="2">
    <source>
        <dbReference type="Proteomes" id="UP000232883"/>
    </source>
</evidence>
<evidence type="ECO:0000313" key="1">
    <source>
        <dbReference type="EMBL" id="AUD01782.1"/>
    </source>
</evidence>
<keyword evidence="2" id="KW-1185">Reference proteome</keyword>
<gene>
    <name evidence="1" type="ORF">CWM47_08080</name>
</gene>
<organism evidence="1 2">
    <name type="scientific">Spirosoma pollinicola</name>
    <dbReference type="NCBI Taxonomy" id="2057025"/>
    <lineage>
        <taxon>Bacteria</taxon>
        <taxon>Pseudomonadati</taxon>
        <taxon>Bacteroidota</taxon>
        <taxon>Cytophagia</taxon>
        <taxon>Cytophagales</taxon>
        <taxon>Cytophagaceae</taxon>
        <taxon>Spirosoma</taxon>
    </lineage>
</organism>
<dbReference type="AlphaFoldDB" id="A0A2K8YVX0"/>
<evidence type="ECO:0008006" key="3">
    <source>
        <dbReference type="Google" id="ProtNLM"/>
    </source>
</evidence>
<dbReference type="EMBL" id="CP025096">
    <property type="protein sequence ID" value="AUD01782.1"/>
    <property type="molecule type" value="Genomic_DNA"/>
</dbReference>
<sequence>MIPIDEKIKTIFAALDTTPHKFLTQHRFNRMTIYNIVGGRTKPGLEILERICVAEPRISAEYLLRGEGAPLKELVKVGSGTAVRPLRRQQAQPHSSLD</sequence>
<dbReference type="OrthoDB" id="965709at2"/>
<dbReference type="Proteomes" id="UP000232883">
    <property type="component" value="Chromosome"/>
</dbReference>
<name>A0A2K8YVX0_9BACT</name>
<accession>A0A2K8YVX0</accession>
<dbReference type="RefSeq" id="WP_100987503.1">
    <property type="nucleotide sequence ID" value="NZ_CP025096.1"/>
</dbReference>
<reference evidence="1 2" key="1">
    <citation type="submission" date="2017-11" db="EMBL/GenBank/DDBJ databases">
        <title>Taxonomic description and genome sequences of Spirosoma HA7 sp. nov., isolated from pollen microhabitat of Corylus avellana.</title>
        <authorList>
            <person name="Ambika Manirajan B."/>
            <person name="Suarez C."/>
            <person name="Ratering S."/>
            <person name="Geissler-Plaum R."/>
            <person name="Cardinale M."/>
            <person name="Sylvia S."/>
        </authorList>
    </citation>
    <scope>NUCLEOTIDE SEQUENCE [LARGE SCALE GENOMIC DNA]</scope>
    <source>
        <strain evidence="1 2">HA7</strain>
    </source>
</reference>
<proteinExistence type="predicted"/>